<reference evidence="1 2" key="1">
    <citation type="journal article" date="2016" name="Front. Microbiol.">
        <title>High-Level Heat Resistance of Spores of Bacillus amyloliquefaciens and Bacillus licheniformis Results from the Presence of a spoVA Operon in a Tn1546 Transposon.</title>
        <authorList>
            <person name="Berendsen E.M."/>
            <person name="Koning R.A."/>
            <person name="Boekhorst J."/>
            <person name="de Jong A."/>
            <person name="Kuipers O.P."/>
            <person name="Wells-Bennik M.H."/>
        </authorList>
    </citation>
    <scope>NUCLEOTIDE SEQUENCE [LARGE SCALE GENOMIC DNA]</scope>
    <source>
        <strain evidence="1 2">B4121</strain>
    </source>
</reference>
<dbReference type="EMBL" id="LKPO01000026">
    <property type="protein sequence ID" value="OLF87458.1"/>
    <property type="molecule type" value="Genomic_DNA"/>
</dbReference>
<dbReference type="AlphaFoldDB" id="A0A7Z0WTE1"/>
<sequence length="60" mass="7185">MPFVSLLSFKSFHTCRIISRHKEIISLGDVDFDRFRNFFRGSINMKKTVKKMYGEKNRLI</sequence>
<name>A0A7Z0WTE1_9BACI</name>
<organism evidence="1 2">
    <name type="scientific">Bacillus paralicheniformis</name>
    <dbReference type="NCBI Taxonomy" id="1648923"/>
    <lineage>
        <taxon>Bacteria</taxon>
        <taxon>Bacillati</taxon>
        <taxon>Bacillota</taxon>
        <taxon>Bacilli</taxon>
        <taxon>Bacillales</taxon>
        <taxon>Bacillaceae</taxon>
        <taxon>Bacillus</taxon>
    </lineage>
</organism>
<protein>
    <submittedName>
        <fullName evidence="1">Uncharacterized protein</fullName>
    </submittedName>
</protein>
<evidence type="ECO:0000313" key="1">
    <source>
        <dbReference type="EMBL" id="OLF87458.1"/>
    </source>
</evidence>
<comment type="caution">
    <text evidence="1">The sequence shown here is derived from an EMBL/GenBank/DDBJ whole genome shotgun (WGS) entry which is preliminary data.</text>
</comment>
<proteinExistence type="predicted"/>
<accession>A0A7Z0WTE1</accession>
<dbReference type="Proteomes" id="UP000185604">
    <property type="component" value="Unassembled WGS sequence"/>
</dbReference>
<gene>
    <name evidence="1" type="ORF">B4121_3910</name>
</gene>
<evidence type="ECO:0000313" key="2">
    <source>
        <dbReference type="Proteomes" id="UP000185604"/>
    </source>
</evidence>